<protein>
    <submittedName>
        <fullName evidence="1">Uncharacterized protein</fullName>
    </submittedName>
</protein>
<name>A0AAD9K0J7_9ANNE</name>
<sequence length="206" mass="24288">MQDPVQWHIKNKELDVIKKKIKKVMGKFNIVQCNYSDWFKRQQKSFLFDVKSMQVIMPSLVAQEVHNVKDLRSIVRMGQAMQQAGRGIGTLERLDKFLGFWDEFCEVRKELDDLIFDLNRYVVSITSLREPEIKTDLDGMYDDLTYKCSETYMFGDLNNERDNLFTYALNVSDQQFMGLIGYLPYLLKLATKICFRVISKVHLEQE</sequence>
<evidence type="ECO:0000313" key="1">
    <source>
        <dbReference type="EMBL" id="KAK2161863.1"/>
    </source>
</evidence>
<dbReference type="EMBL" id="JAODUP010000108">
    <property type="protein sequence ID" value="KAK2161863.1"/>
    <property type="molecule type" value="Genomic_DNA"/>
</dbReference>
<dbReference type="AlphaFoldDB" id="A0AAD9K0J7"/>
<proteinExistence type="predicted"/>
<gene>
    <name evidence="1" type="ORF">LSH36_108g02100</name>
</gene>
<organism evidence="1 2">
    <name type="scientific">Paralvinella palmiformis</name>
    <dbReference type="NCBI Taxonomy" id="53620"/>
    <lineage>
        <taxon>Eukaryota</taxon>
        <taxon>Metazoa</taxon>
        <taxon>Spiralia</taxon>
        <taxon>Lophotrochozoa</taxon>
        <taxon>Annelida</taxon>
        <taxon>Polychaeta</taxon>
        <taxon>Sedentaria</taxon>
        <taxon>Canalipalpata</taxon>
        <taxon>Terebellida</taxon>
        <taxon>Terebelliformia</taxon>
        <taxon>Alvinellidae</taxon>
        <taxon>Paralvinella</taxon>
    </lineage>
</organism>
<evidence type="ECO:0000313" key="2">
    <source>
        <dbReference type="Proteomes" id="UP001208570"/>
    </source>
</evidence>
<keyword evidence="2" id="KW-1185">Reference proteome</keyword>
<comment type="caution">
    <text evidence="1">The sequence shown here is derived from an EMBL/GenBank/DDBJ whole genome shotgun (WGS) entry which is preliminary data.</text>
</comment>
<accession>A0AAD9K0J7</accession>
<dbReference type="Proteomes" id="UP001208570">
    <property type="component" value="Unassembled WGS sequence"/>
</dbReference>
<reference evidence="1" key="1">
    <citation type="journal article" date="2023" name="Mol. Biol. Evol.">
        <title>Third-Generation Sequencing Reveals the Adaptive Role of the Epigenome in Three Deep-Sea Polychaetes.</title>
        <authorList>
            <person name="Perez M."/>
            <person name="Aroh O."/>
            <person name="Sun Y."/>
            <person name="Lan Y."/>
            <person name="Juniper S.K."/>
            <person name="Young C.R."/>
            <person name="Angers B."/>
            <person name="Qian P.Y."/>
        </authorList>
    </citation>
    <scope>NUCLEOTIDE SEQUENCE</scope>
    <source>
        <strain evidence="1">P08H-3</strain>
    </source>
</reference>